<evidence type="ECO:0000256" key="4">
    <source>
        <dbReference type="ARBA" id="ARBA00022679"/>
    </source>
</evidence>
<dbReference type="PANTHER" id="PTHR11727:SF7">
    <property type="entry name" value="DIMETHYLADENOSINE TRANSFERASE-RELATED"/>
    <property type="match status" value="1"/>
</dbReference>
<dbReference type="STRING" id="349307.Mthe_0996"/>
<dbReference type="InterPro" id="IPR011530">
    <property type="entry name" value="rRNA_adenine_dimethylase"/>
</dbReference>
<keyword evidence="3 7" id="KW-0489">Methyltransferase</keyword>
<accession>A0B7V7</accession>
<keyword evidence="2 7" id="KW-0698">rRNA processing</keyword>
<protein>
    <recommendedName>
        <fullName evidence="7">Probable ribosomal RNA small subunit methyltransferase A</fullName>
        <ecNumber evidence="7">2.1.1.-</ecNumber>
    </recommendedName>
    <alternativeName>
        <fullName evidence="7">16S rRNA dimethyladenosine transferase</fullName>
    </alternativeName>
    <alternativeName>
        <fullName evidence="7">16S rRNA dimethylase</fullName>
    </alternativeName>
    <alternativeName>
        <fullName evidence="7">S-adenosylmethionine-6-N',N'-adenosyl(rRNA) dimethyltransferase</fullName>
    </alternativeName>
</protein>
<reference evidence="10 11" key="1">
    <citation type="submission" date="2006-10" db="EMBL/GenBank/DDBJ databases">
        <title>Complete sequence of Methanosaeta thermophila PT.</title>
        <authorList>
            <consortium name="US DOE Joint Genome Institute"/>
            <person name="Copeland A."/>
            <person name="Lucas S."/>
            <person name="Lapidus A."/>
            <person name="Barry K."/>
            <person name="Detter J.C."/>
            <person name="Glavina del Rio T."/>
            <person name="Hammon N."/>
            <person name="Israni S."/>
            <person name="Pitluck S."/>
            <person name="Chain P."/>
            <person name="Malfatti S."/>
            <person name="Shin M."/>
            <person name="Vergez L."/>
            <person name="Schmutz J."/>
            <person name="Larimer F."/>
            <person name="Land M."/>
            <person name="Hauser L."/>
            <person name="Kyrpides N."/>
            <person name="Kim E."/>
            <person name="Smith K.S."/>
            <person name="Ingram-Smith C."/>
            <person name="Richardson P."/>
        </authorList>
    </citation>
    <scope>NUCLEOTIDE SEQUENCE [LARGE SCALE GENOMIC DNA]</scope>
    <source>
        <strain evidence="11">DSM 6194 / JCM 14653 / NBRC 101360 / PT</strain>
    </source>
</reference>
<keyword evidence="5 7" id="KW-0949">S-adenosyl-L-methionine</keyword>
<dbReference type="HOGENOM" id="CLU_041220_0_2_2"/>
<dbReference type="SMART" id="SM00650">
    <property type="entry name" value="rADc"/>
    <property type="match status" value="1"/>
</dbReference>
<feature type="binding site" evidence="7 8">
    <location>
        <position position="8"/>
    </location>
    <ligand>
        <name>S-adenosyl-L-methionine</name>
        <dbReference type="ChEBI" id="CHEBI:59789"/>
    </ligand>
</feature>
<dbReference type="PANTHER" id="PTHR11727">
    <property type="entry name" value="DIMETHYLADENOSINE TRANSFERASE"/>
    <property type="match status" value="1"/>
</dbReference>
<dbReference type="OrthoDB" id="9883at2157"/>
<keyword evidence="11" id="KW-1185">Reference proteome</keyword>
<dbReference type="EC" id="2.1.1.-" evidence="7"/>
<dbReference type="PROSITE" id="PS51689">
    <property type="entry name" value="SAM_RNA_A_N6_MT"/>
    <property type="match status" value="1"/>
</dbReference>
<feature type="binding site" evidence="7 8">
    <location>
        <position position="76"/>
    </location>
    <ligand>
        <name>S-adenosyl-L-methionine</name>
        <dbReference type="ChEBI" id="CHEBI:59789"/>
    </ligand>
</feature>
<dbReference type="InterPro" id="IPR001737">
    <property type="entry name" value="KsgA/Erm"/>
</dbReference>
<dbReference type="InterPro" id="IPR023165">
    <property type="entry name" value="rRNA_Ade_diMease-like_C"/>
</dbReference>
<evidence type="ECO:0000256" key="3">
    <source>
        <dbReference type="ARBA" id="ARBA00022603"/>
    </source>
</evidence>
<dbReference type="KEGG" id="mtp:Mthe_0996"/>
<sequence length="249" mass="28178">MKSGQHFLTDRGIAERIAGYAEISPSDRILEIGPGKGSLTEFLAARAGRVYAIEADPELARYVEESFPNVEVIQGDALRVDLPEYNKVVSNLPYHISTKITLRLLRNPFDLMVLMYQREFVERMLASPGSREYGRLSVNVSYYADVEVLETVPRSAFRPMPHVSSSVVRLRPRRDRELVDELIFSSISRDLFTKRRKKVKNALASIGVADDVMLDLDPSILDARPEDLGVDEFVQIARVVSEHRSRDSL</sequence>
<dbReference type="NCBIfam" id="TIGR00755">
    <property type="entry name" value="ksgA"/>
    <property type="match status" value="1"/>
</dbReference>
<dbReference type="Gene3D" id="3.40.50.150">
    <property type="entry name" value="Vaccinia Virus protein VP39"/>
    <property type="match status" value="1"/>
</dbReference>
<evidence type="ECO:0000256" key="1">
    <source>
        <dbReference type="ARBA" id="ARBA00022490"/>
    </source>
</evidence>
<feature type="binding site" evidence="7 8">
    <location>
        <position position="33"/>
    </location>
    <ligand>
        <name>S-adenosyl-L-methionine</name>
        <dbReference type="ChEBI" id="CHEBI:59789"/>
    </ligand>
</feature>
<proteinExistence type="inferred from homology"/>
<evidence type="ECO:0000313" key="11">
    <source>
        <dbReference type="Proteomes" id="UP000000674"/>
    </source>
</evidence>
<dbReference type="Gene3D" id="1.10.8.100">
    <property type="entry name" value="Ribosomal RNA adenine dimethylase-like, domain 2"/>
    <property type="match status" value="1"/>
</dbReference>
<dbReference type="InterPro" id="IPR029063">
    <property type="entry name" value="SAM-dependent_MTases_sf"/>
</dbReference>
<comment type="function">
    <text evidence="7">Specifically dimethylates two adjacent adenosines in the loop of a conserved hairpin near the 3'-end of 16S rRNA in the 30S particle. May play a critical role in biogenesis of 30S subunits.</text>
</comment>
<dbReference type="InterPro" id="IPR020598">
    <property type="entry name" value="rRNA_Ade_methylase_Trfase_N"/>
</dbReference>
<comment type="subcellular location">
    <subcellularLocation>
        <location evidence="7">Cytoplasm</location>
    </subcellularLocation>
</comment>
<dbReference type="CDD" id="cd02440">
    <property type="entry name" value="AdoMet_MTases"/>
    <property type="match status" value="1"/>
</dbReference>
<evidence type="ECO:0000256" key="8">
    <source>
        <dbReference type="PROSITE-ProRule" id="PRU01026"/>
    </source>
</evidence>
<feature type="binding site" evidence="7 8">
    <location>
        <position position="54"/>
    </location>
    <ligand>
        <name>S-adenosyl-L-methionine</name>
        <dbReference type="ChEBI" id="CHEBI:59789"/>
    </ligand>
</feature>
<dbReference type="GO" id="GO:0003723">
    <property type="term" value="F:RNA binding"/>
    <property type="evidence" value="ECO:0007669"/>
    <property type="project" value="UniProtKB-UniRule"/>
</dbReference>
<dbReference type="AlphaFoldDB" id="A0B7V7"/>
<dbReference type="GO" id="GO:0005737">
    <property type="term" value="C:cytoplasm"/>
    <property type="evidence" value="ECO:0007669"/>
    <property type="project" value="UniProtKB-SubCell"/>
</dbReference>
<dbReference type="PROSITE" id="PS01131">
    <property type="entry name" value="RRNA_A_DIMETH"/>
    <property type="match status" value="1"/>
</dbReference>
<dbReference type="SUPFAM" id="SSF53335">
    <property type="entry name" value="S-adenosyl-L-methionine-dependent methyltransferases"/>
    <property type="match status" value="1"/>
</dbReference>
<feature type="domain" description="Ribosomal RNA adenine methylase transferase N-terminal" evidence="9">
    <location>
        <begin position="13"/>
        <end position="174"/>
    </location>
</feature>
<name>A0B7V7_METTP</name>
<dbReference type="Pfam" id="PF00398">
    <property type="entry name" value="RrnaAD"/>
    <property type="match status" value="1"/>
</dbReference>
<evidence type="ECO:0000313" key="10">
    <source>
        <dbReference type="EMBL" id="ABK14781.1"/>
    </source>
</evidence>
<dbReference type="Proteomes" id="UP000000674">
    <property type="component" value="Chromosome"/>
</dbReference>
<dbReference type="InterPro" id="IPR020596">
    <property type="entry name" value="rRNA_Ade_Mease_Trfase_CS"/>
</dbReference>
<comment type="similarity">
    <text evidence="7">Belongs to the class I-like SAM-binding methyltransferase superfamily. rRNA adenine N(6)-methyltransferase family. RsmA subfamily.</text>
</comment>
<feature type="binding site" evidence="7 8">
    <location>
        <position position="91"/>
    </location>
    <ligand>
        <name>S-adenosyl-L-methionine</name>
        <dbReference type="ChEBI" id="CHEBI:59789"/>
    </ligand>
</feature>
<evidence type="ECO:0000256" key="2">
    <source>
        <dbReference type="ARBA" id="ARBA00022552"/>
    </source>
</evidence>
<feature type="binding site" evidence="7 8">
    <location>
        <position position="6"/>
    </location>
    <ligand>
        <name>S-adenosyl-L-methionine</name>
        <dbReference type="ChEBI" id="CHEBI:59789"/>
    </ligand>
</feature>
<keyword evidence="6 7" id="KW-0694">RNA-binding</keyword>
<dbReference type="EMBL" id="CP000477">
    <property type="protein sequence ID" value="ABK14781.1"/>
    <property type="molecule type" value="Genomic_DNA"/>
</dbReference>
<dbReference type="GO" id="GO:0000179">
    <property type="term" value="F:rRNA (adenine-N6,N6-)-dimethyltransferase activity"/>
    <property type="evidence" value="ECO:0007669"/>
    <property type="project" value="UniProtKB-UniRule"/>
</dbReference>
<dbReference type="RefSeq" id="WP_011696175.1">
    <property type="nucleotide sequence ID" value="NC_008553.1"/>
</dbReference>
<evidence type="ECO:0000256" key="6">
    <source>
        <dbReference type="ARBA" id="ARBA00022884"/>
    </source>
</evidence>
<dbReference type="HAMAP" id="MF_00607">
    <property type="entry name" value="16SrRNA_methyltr_A"/>
    <property type="match status" value="1"/>
</dbReference>
<evidence type="ECO:0000256" key="5">
    <source>
        <dbReference type="ARBA" id="ARBA00022691"/>
    </source>
</evidence>
<organism evidence="10 11">
    <name type="scientific">Methanothrix thermoacetophila (strain DSM 6194 / JCM 14653 / NBRC 101360 / PT)</name>
    <name type="common">Methanosaeta thermophila</name>
    <dbReference type="NCBI Taxonomy" id="349307"/>
    <lineage>
        <taxon>Archaea</taxon>
        <taxon>Methanobacteriati</taxon>
        <taxon>Methanobacteriota</taxon>
        <taxon>Stenosarchaea group</taxon>
        <taxon>Methanomicrobia</taxon>
        <taxon>Methanotrichales</taxon>
        <taxon>Methanotrichaceae</taxon>
        <taxon>Methanothrix</taxon>
    </lineage>
</organism>
<dbReference type="GeneID" id="4462872"/>
<evidence type="ECO:0000256" key="7">
    <source>
        <dbReference type="HAMAP-Rule" id="MF_00607"/>
    </source>
</evidence>
<keyword evidence="4 7" id="KW-0808">Transferase</keyword>
<evidence type="ECO:0000259" key="9">
    <source>
        <dbReference type="SMART" id="SM00650"/>
    </source>
</evidence>
<keyword evidence="1 7" id="KW-0963">Cytoplasm</keyword>
<gene>
    <name evidence="7" type="primary">rsmA</name>
    <name evidence="7" type="synonym">ksgA</name>
    <name evidence="10" type="ordered locus">Mthe_0996</name>
</gene>